<dbReference type="Pfam" id="PF16957">
    <property type="entry name" value="Mal_decarbox_Al"/>
    <property type="match status" value="1"/>
</dbReference>
<proteinExistence type="predicted"/>
<comment type="caution">
    <text evidence="1">The sequence shown here is derived from an EMBL/GenBank/DDBJ whole genome shotgun (WGS) entry which is preliminary data.</text>
</comment>
<accession>A0ABT3KIU2</accession>
<evidence type="ECO:0000313" key="2">
    <source>
        <dbReference type="Proteomes" id="UP001431181"/>
    </source>
</evidence>
<protein>
    <submittedName>
        <fullName evidence="1">Malonate decarboxylase subunit alpha</fullName>
    </submittedName>
</protein>
<dbReference type="InterPro" id="IPR005777">
    <property type="entry name" value="MadA"/>
</dbReference>
<gene>
    <name evidence="1" type="ORF">ONZ52_16650</name>
</gene>
<reference evidence="1" key="1">
    <citation type="submission" date="2022-11" db="EMBL/GenBank/DDBJ databases">
        <title>Marinomonas sp. nov., isolated from marine algae.</title>
        <authorList>
            <person name="Choi D.G."/>
            <person name="Kim J.M."/>
            <person name="Lee J.K."/>
            <person name="Baek J.H."/>
            <person name="Jeon C.O."/>
        </authorList>
    </citation>
    <scope>NUCLEOTIDE SEQUENCE</scope>
    <source>
        <strain evidence="1">KJ51-3</strain>
    </source>
</reference>
<dbReference type="Proteomes" id="UP001431181">
    <property type="component" value="Unassembled WGS sequence"/>
</dbReference>
<keyword evidence="2" id="KW-1185">Reference proteome</keyword>
<evidence type="ECO:0000313" key="1">
    <source>
        <dbReference type="EMBL" id="MCW4630473.1"/>
    </source>
</evidence>
<organism evidence="1 2">
    <name type="scientific">Marinomonas rhodophyticola</name>
    <dbReference type="NCBI Taxonomy" id="2992803"/>
    <lineage>
        <taxon>Bacteria</taxon>
        <taxon>Pseudomonadati</taxon>
        <taxon>Pseudomonadota</taxon>
        <taxon>Gammaproteobacteria</taxon>
        <taxon>Oceanospirillales</taxon>
        <taxon>Oceanospirillaceae</taxon>
        <taxon>Marinomonas</taxon>
    </lineage>
</organism>
<dbReference type="EMBL" id="JAPEUL010000009">
    <property type="protein sequence ID" value="MCW4630473.1"/>
    <property type="molecule type" value="Genomic_DNA"/>
</dbReference>
<name>A0ABT3KIU2_9GAMM</name>
<sequence length="102" mass="11227">MIYASDVTHVLTEEGIAYVYKAESLEQRRAMIAAVAGVTPLGLSQNPEVTAQLRRDGLVAYPEDLGIRRSDASRDLLAASSISDLETWSNGLYKPPAKFRSW</sequence>